<evidence type="ECO:0000313" key="5">
    <source>
        <dbReference type="EMBL" id="ATB48859.1"/>
    </source>
</evidence>
<protein>
    <recommendedName>
        <fullName evidence="7">SbsA Ig-like domain-containing protein</fullName>
    </recommendedName>
</protein>
<feature type="domain" description="GH29D-like beta-sandwich" evidence="3">
    <location>
        <begin position="655"/>
        <end position="724"/>
    </location>
</feature>
<feature type="signal peptide" evidence="2">
    <location>
        <begin position="1"/>
        <end position="23"/>
    </location>
</feature>
<dbReference type="Pfam" id="PF13290">
    <property type="entry name" value="CHB_HEX_C_1"/>
    <property type="match status" value="9"/>
</dbReference>
<feature type="region of interest" description="Disordered" evidence="1">
    <location>
        <begin position="26"/>
        <end position="51"/>
    </location>
</feature>
<evidence type="ECO:0000256" key="1">
    <source>
        <dbReference type="SAM" id="MobiDB-lite"/>
    </source>
</evidence>
<gene>
    <name evidence="5" type="ORF">MYMAC_004490</name>
</gene>
<feature type="chain" id="PRO_5012400049" description="SbsA Ig-like domain-containing protein" evidence="2">
    <location>
        <begin position="24"/>
        <end position="1356"/>
    </location>
</feature>
<sequence length="1356" mass="141109">MPLKCPWPLRGAALAIPVQLVLACGGSGEPQPRPPPAVDRTPPTTQATPAGGDFATAVVVTLACDDGGGGQGCSATHYTLDGSVPTQDSARYTSPLSIATSTTLRYFSVDPSGNVEPAREARFVVDTARPTVAASPLGGLFSGRRTVMLTCDDGEGSGCAAIHYTTDGSAPSPSSPAYQEPLVLTATTRLRFIAVDQVGHLSEETVEEYIWDGAGPVSAATPGGGLFREPVPVTLSCDDGTGAGCDATYFTTEGEAPTRAAQRYGGPIEVSVTTELRFFSVDALGNEGPVVTERYVVDSAAPTTVASPPGGTYGSAQAVALACEDGSGAGCSATYYTLDGSAPSTASTRYVSPVRVAADSTLRFFSVDAVGNAEPERAEAYVIDTVAPAVEARPRGGRFHLAQTVTLSCSDVGTGCSAIHYTVDGSTPGSHSPRYAAPLVLSSDTPLRFMALDGAGNASPVGEETYVITMDVTAPETVASPSGGAYRSEQTVTLACEDDLGGSGCSATYFTLDGSPPTTASARYTGPVPISGSSTLRFFSVDAVGNVESGKSQTYVIDRTAPVAAASPRGGTFHTVQTVALTCVDEASGCVAIHYTTDGRAPDAQSPRYVSPLSLSADTQLRFMALDAAGNASAAVSEVYAISLDVTPPVTTASPPGGAYQSAPRVTLSCSDDAGGSGCAATFYTLDGSEPTTASARYSSPLLMSDGATLRFLSVDAVGNAEPSKSARYTVDSVAPVTTVTPAGGVYAAPITVTLACGDAGAGCRETRYTVDGSTPYLDSPLYEGPISLLKSTTLRFFSVDHAGNLESPRQEVYTLPITDEETSAQLQAVLYAPSGALSLRVEGARISYAKAQVGDPSRDPAGFFLQAEQAGPAIFVVAEPGSLSPVPRAGDRVDVTISAKFYLDGKPAFRVSRYEVLSSGHSVDDLVLDASSLNVVSDSFPFLSRYLSITGTIGSSGSSTFVSAGLSHVQAPLATEGVPADSSLAQRLRLRLVEPLHEVLDLSVGCRVTVTSPLWSFEGPSDRWPIIHPSAWTREQLTVHSCPAPRVLSAQGRSLDSVLVRFDRRVDASTVLGDGRQFQVPGLSVLSATPLGGREVLLQTTEQQSRATYQVRVDPSVRDELGTGVDPNADTASFTGYFRSAVLRLSEVVPNVYEGRELVELSVVSAGTTRGITLVESDAFSRPLATLPDVDVATGDVIVIHLRPDRTRPGADAPASETVSKSQYPRTTYAWNFDTAWDFHGQDLSLGSGSRTFRLMDVHGETLDALAVVSPGTENAPFLPQLQALQAEGHWRPADCAGGPCTYRSVPSAEDVSVNWSWIFTAQGRNRSVHRSATPGADSKAEWGVGEGSVGVPNP</sequence>
<dbReference type="Proteomes" id="UP000217343">
    <property type="component" value="Chromosome"/>
</dbReference>
<evidence type="ECO:0000256" key="2">
    <source>
        <dbReference type="SAM" id="SignalP"/>
    </source>
</evidence>
<dbReference type="InterPro" id="IPR059177">
    <property type="entry name" value="GH29D-like_dom"/>
</dbReference>
<dbReference type="PROSITE" id="PS51257">
    <property type="entry name" value="PROKAR_LIPOPROTEIN"/>
    <property type="match status" value="1"/>
</dbReference>
<feature type="domain" description="GH29D-like beta-sandwich" evidence="3">
    <location>
        <begin position="49"/>
        <end position="116"/>
    </location>
</feature>
<keyword evidence="2" id="KW-0732">Signal</keyword>
<feature type="region of interest" description="Disordered" evidence="1">
    <location>
        <begin position="1330"/>
        <end position="1356"/>
    </location>
</feature>
<proteinExistence type="predicted"/>
<feature type="domain" description="GH29D-like beta-sandwich" evidence="3">
    <location>
        <begin position="222"/>
        <end position="292"/>
    </location>
</feature>
<feature type="domain" description="GH29D-like beta-sandwich" evidence="3">
    <location>
        <begin position="308"/>
        <end position="374"/>
    </location>
</feature>
<feature type="domain" description="GH29D-like beta-sandwich" evidence="3">
    <location>
        <begin position="394"/>
        <end position="461"/>
    </location>
</feature>
<evidence type="ECO:0000313" key="6">
    <source>
        <dbReference type="Proteomes" id="UP000217343"/>
    </source>
</evidence>
<dbReference type="EMBL" id="CP022203">
    <property type="protein sequence ID" value="ATB48859.1"/>
    <property type="molecule type" value="Genomic_DNA"/>
</dbReference>
<dbReference type="KEGG" id="mmas:MYMAC_004490"/>
<evidence type="ECO:0000259" key="3">
    <source>
        <dbReference type="Pfam" id="PF13290"/>
    </source>
</evidence>
<dbReference type="InterPro" id="IPR058683">
    <property type="entry name" value="TP_1001-like_C"/>
</dbReference>
<feature type="domain" description="TP-1001-like C-terminal" evidence="4">
    <location>
        <begin position="1143"/>
        <end position="1297"/>
    </location>
</feature>
<feature type="domain" description="GH29D-like beta-sandwich" evidence="3">
    <location>
        <begin position="481"/>
        <end position="548"/>
    </location>
</feature>
<feature type="domain" description="GH29D-like beta-sandwich" evidence="3">
    <location>
        <begin position="568"/>
        <end position="636"/>
    </location>
</feature>
<reference evidence="5 6" key="1">
    <citation type="submission" date="2017-06" db="EMBL/GenBank/DDBJ databases">
        <title>Sequencing and comparative analysis of myxobacterial genomes.</title>
        <authorList>
            <person name="Rupp O."/>
            <person name="Goesmann A."/>
            <person name="Sogaard-Andersen L."/>
        </authorList>
    </citation>
    <scope>NUCLEOTIDE SEQUENCE [LARGE SCALE GENOMIC DNA]</scope>
    <source>
        <strain evidence="5 6">DSM 14697</strain>
    </source>
</reference>
<accession>A0A250JYC5</accession>
<name>A0A250JYC5_9BACT</name>
<feature type="compositionally biased region" description="Low complexity" evidence="1">
    <location>
        <begin position="38"/>
        <end position="50"/>
    </location>
</feature>
<dbReference type="Pfam" id="PF26342">
    <property type="entry name" value="TP_1001_2nd"/>
    <property type="match status" value="1"/>
</dbReference>
<dbReference type="OrthoDB" id="9788513at2"/>
<keyword evidence="6" id="KW-1185">Reference proteome</keyword>
<feature type="domain" description="GH29D-like beta-sandwich" evidence="3">
    <location>
        <begin position="742"/>
        <end position="807"/>
    </location>
</feature>
<evidence type="ECO:0000259" key="4">
    <source>
        <dbReference type="Pfam" id="PF26342"/>
    </source>
</evidence>
<organism evidence="5 6">
    <name type="scientific">Corallococcus macrosporus DSM 14697</name>
    <dbReference type="NCBI Taxonomy" id="1189310"/>
    <lineage>
        <taxon>Bacteria</taxon>
        <taxon>Pseudomonadati</taxon>
        <taxon>Myxococcota</taxon>
        <taxon>Myxococcia</taxon>
        <taxon>Myxococcales</taxon>
        <taxon>Cystobacterineae</taxon>
        <taxon>Myxococcaceae</taxon>
        <taxon>Corallococcus</taxon>
    </lineage>
</organism>
<evidence type="ECO:0008006" key="7">
    <source>
        <dbReference type="Google" id="ProtNLM"/>
    </source>
</evidence>
<feature type="domain" description="GH29D-like beta-sandwich" evidence="3">
    <location>
        <begin position="137"/>
        <end position="202"/>
    </location>
</feature>